<gene>
    <name evidence="1" type="ORF">MEUPH1_LOCUS8395</name>
</gene>
<dbReference type="SUPFAM" id="SSF53098">
    <property type="entry name" value="Ribonuclease H-like"/>
    <property type="match status" value="1"/>
</dbReference>
<evidence type="ECO:0008006" key="3">
    <source>
        <dbReference type="Google" id="ProtNLM"/>
    </source>
</evidence>
<accession>A0AAV0W8G0</accession>
<protein>
    <recommendedName>
        <fullName evidence="3">Transposase</fullName>
    </recommendedName>
</protein>
<reference evidence="1 2" key="1">
    <citation type="submission" date="2023-01" db="EMBL/GenBank/DDBJ databases">
        <authorList>
            <person name="Whitehead M."/>
        </authorList>
    </citation>
    <scope>NUCLEOTIDE SEQUENCE [LARGE SCALE GENOMIC DNA]</scope>
</reference>
<name>A0AAV0W8G0_9HEMI</name>
<dbReference type="Proteomes" id="UP001160148">
    <property type="component" value="Unassembled WGS sequence"/>
</dbReference>
<dbReference type="EMBL" id="CARXXK010000001">
    <property type="protein sequence ID" value="CAI6352111.1"/>
    <property type="molecule type" value="Genomic_DNA"/>
</dbReference>
<evidence type="ECO:0000313" key="1">
    <source>
        <dbReference type="EMBL" id="CAI6352111.1"/>
    </source>
</evidence>
<dbReference type="PANTHER" id="PTHR47501">
    <property type="entry name" value="TRANSPOSASE-RELATED"/>
    <property type="match status" value="1"/>
</dbReference>
<evidence type="ECO:0000313" key="2">
    <source>
        <dbReference type="Proteomes" id="UP001160148"/>
    </source>
</evidence>
<dbReference type="InterPro" id="IPR012337">
    <property type="entry name" value="RNaseH-like_sf"/>
</dbReference>
<keyword evidence="2" id="KW-1185">Reference proteome</keyword>
<organism evidence="1 2">
    <name type="scientific">Macrosiphum euphorbiae</name>
    <name type="common">potato aphid</name>
    <dbReference type="NCBI Taxonomy" id="13131"/>
    <lineage>
        <taxon>Eukaryota</taxon>
        <taxon>Metazoa</taxon>
        <taxon>Ecdysozoa</taxon>
        <taxon>Arthropoda</taxon>
        <taxon>Hexapoda</taxon>
        <taxon>Insecta</taxon>
        <taxon>Pterygota</taxon>
        <taxon>Neoptera</taxon>
        <taxon>Paraneoptera</taxon>
        <taxon>Hemiptera</taxon>
        <taxon>Sternorrhyncha</taxon>
        <taxon>Aphidomorpha</taxon>
        <taxon>Aphidoidea</taxon>
        <taxon>Aphididae</taxon>
        <taxon>Macrosiphini</taxon>
        <taxon>Macrosiphum</taxon>
    </lineage>
</organism>
<comment type="caution">
    <text evidence="1">The sequence shown here is derived from an EMBL/GenBank/DDBJ whole genome shotgun (WGS) entry which is preliminary data.</text>
</comment>
<dbReference type="AlphaFoldDB" id="A0AAV0W8G0"/>
<sequence length="143" mass="16824">MRDVEKLFEGLIKEMKTEFNNISHVCLTTDCWSVFHRALYGCDFDWLDPINLVKSSKALACWRMFGRYTFENIAELLDKILNEFNLQKKTTLIVTDNAANFVKAFRIIYGNDDNNDLIVNEEEIAFFFRITSKSMKVVQKLQY</sequence>
<proteinExistence type="predicted"/>